<proteinExistence type="predicted"/>
<feature type="domain" description="DUF2828" evidence="2">
    <location>
        <begin position="32"/>
        <end position="136"/>
    </location>
</feature>
<evidence type="ECO:0000256" key="1">
    <source>
        <dbReference type="SAM" id="MobiDB-lite"/>
    </source>
</evidence>
<feature type="domain" description="DUF2828" evidence="2">
    <location>
        <begin position="155"/>
        <end position="329"/>
    </location>
</feature>
<keyword evidence="5" id="KW-1185">Reference proteome</keyword>
<dbReference type="AlphaFoldDB" id="A0AAE0L2G8"/>
<reference evidence="4 5" key="1">
    <citation type="journal article" date="2015" name="Genome Biol. Evol.">
        <title>Comparative Genomics of a Bacterivorous Green Alga Reveals Evolutionary Causalities and Consequences of Phago-Mixotrophic Mode of Nutrition.</title>
        <authorList>
            <person name="Burns J.A."/>
            <person name="Paasch A."/>
            <person name="Narechania A."/>
            <person name="Kim E."/>
        </authorList>
    </citation>
    <scope>NUCLEOTIDE SEQUENCE [LARGE SCALE GENOMIC DNA]</scope>
    <source>
        <strain evidence="4 5">PLY_AMNH</strain>
    </source>
</reference>
<feature type="region of interest" description="Disordered" evidence="1">
    <location>
        <begin position="18"/>
        <end position="41"/>
    </location>
</feature>
<evidence type="ECO:0000259" key="2">
    <source>
        <dbReference type="Pfam" id="PF11443"/>
    </source>
</evidence>
<name>A0AAE0L2G8_9CHLO</name>
<dbReference type="PANTHER" id="PTHR31373">
    <property type="entry name" value="OS06G0652100 PROTEIN"/>
    <property type="match status" value="1"/>
</dbReference>
<feature type="domain" description="DUF7788" evidence="3">
    <location>
        <begin position="335"/>
        <end position="511"/>
    </location>
</feature>
<comment type="caution">
    <text evidence="4">The sequence shown here is derived from an EMBL/GenBank/DDBJ whole genome shotgun (WGS) entry which is preliminary data.</text>
</comment>
<dbReference type="InterPro" id="IPR036465">
    <property type="entry name" value="vWFA_dom_sf"/>
</dbReference>
<evidence type="ECO:0000313" key="4">
    <source>
        <dbReference type="EMBL" id="KAK3269300.1"/>
    </source>
</evidence>
<dbReference type="PANTHER" id="PTHR31373:SF27">
    <property type="entry name" value="TROVE DOMAIN-CONTAINING PROTEIN"/>
    <property type="match status" value="1"/>
</dbReference>
<dbReference type="SUPFAM" id="SSF53300">
    <property type="entry name" value="vWA-like"/>
    <property type="match status" value="1"/>
</dbReference>
<dbReference type="Pfam" id="PF25043">
    <property type="entry name" value="DUF7788"/>
    <property type="match status" value="1"/>
</dbReference>
<dbReference type="Gene3D" id="3.40.50.410">
    <property type="entry name" value="von Willebrand factor, type A domain"/>
    <property type="match status" value="1"/>
</dbReference>
<evidence type="ECO:0000313" key="5">
    <source>
        <dbReference type="Proteomes" id="UP001190700"/>
    </source>
</evidence>
<dbReference type="InterPro" id="IPR056690">
    <property type="entry name" value="DUF7788"/>
</dbReference>
<dbReference type="InterPro" id="IPR058580">
    <property type="entry name" value="DUF2828"/>
</dbReference>
<dbReference type="Pfam" id="PF11443">
    <property type="entry name" value="DUF2828"/>
    <property type="match status" value="2"/>
</dbReference>
<dbReference type="EMBL" id="LGRX02011071">
    <property type="protein sequence ID" value="KAK3269300.1"/>
    <property type="molecule type" value="Genomic_DNA"/>
</dbReference>
<sequence length="539" mass="59652">MAATQASAFLQAVAPLMPRGSSQDSPAADVCTEKGAPSHSTTTSACVDVFFKFVRDLPEENVHSMCEAAWNESPKDLLKLILYTRDCEEGKGEKLLAYQALVWLHNAHGALLPRLLPLLASDEVHFGYWKDLLTVTLEVKKASGWNREALRASPVFQKVVELFAERLTSDLELLGSDESRVSLCGKWAPTPKCHHDKRAGFVDAIAKRMFPGEHAYRSKYSKALHQLRQRAEVPELCFSEKRFGELDFERMPGLCLKRHRKAFERNCPEHWAKYTEALAAGKADIKVKMLYPYEIVQPYLSASGTATVDDVVEAQWRKKVEEVRASGALAARRIMPICDVSGSMTCDDLRPLLNSISLGLLIAEVADGPLASHVFTFDTTPKLVHIDGETLLARAQQVLGMGWGGATNFAETFRACLAFMKQNKVAVEEAPEVFLCISDMQFDAAAGSSWGQTNFDHIAGLYREAGYPMPTLWFWNVRGSTPDFPVLADQPGVAMVSGYSPSVLKLLLEGSEPTPYLVMRQALASPRYDGVDALCLEEE</sequence>
<dbReference type="InterPro" id="IPR011205">
    <property type="entry name" value="UCP015417_vWA"/>
</dbReference>
<dbReference type="PIRSF" id="PIRSF015417">
    <property type="entry name" value="T31B5_30_vWA"/>
    <property type="match status" value="1"/>
</dbReference>
<gene>
    <name evidence="4" type="ORF">CYMTET_22254</name>
</gene>
<evidence type="ECO:0000259" key="3">
    <source>
        <dbReference type="Pfam" id="PF25043"/>
    </source>
</evidence>
<accession>A0AAE0L2G8</accession>
<protein>
    <submittedName>
        <fullName evidence="4">Uncharacterized protein</fullName>
    </submittedName>
</protein>
<dbReference type="Proteomes" id="UP001190700">
    <property type="component" value="Unassembled WGS sequence"/>
</dbReference>
<organism evidence="4 5">
    <name type="scientific">Cymbomonas tetramitiformis</name>
    <dbReference type="NCBI Taxonomy" id="36881"/>
    <lineage>
        <taxon>Eukaryota</taxon>
        <taxon>Viridiplantae</taxon>
        <taxon>Chlorophyta</taxon>
        <taxon>Pyramimonadophyceae</taxon>
        <taxon>Pyramimonadales</taxon>
        <taxon>Pyramimonadaceae</taxon>
        <taxon>Cymbomonas</taxon>
    </lineage>
</organism>